<dbReference type="RefSeq" id="WP_194539033.1">
    <property type="nucleotide sequence ID" value="NZ_JACEFB010000011.1"/>
</dbReference>
<dbReference type="AlphaFoldDB" id="A0A7V9ACI5"/>
<keyword evidence="2 6" id="KW-0489">Methyltransferase</keyword>
<dbReference type="Gene3D" id="3.40.50.150">
    <property type="entry name" value="Vaccinia Virus protein VP39"/>
    <property type="match status" value="1"/>
</dbReference>
<comment type="similarity">
    <text evidence="1 4">Belongs to the N(4)/N(6)-methyltransferase family.</text>
</comment>
<evidence type="ECO:0000313" key="6">
    <source>
        <dbReference type="EMBL" id="MBA2227193.1"/>
    </source>
</evidence>
<dbReference type="GO" id="GO:0005737">
    <property type="term" value="C:cytoplasm"/>
    <property type="evidence" value="ECO:0007669"/>
    <property type="project" value="TreeGrafter"/>
</dbReference>
<dbReference type="Pfam" id="PF01555">
    <property type="entry name" value="N6_N4_Mtase"/>
    <property type="match status" value="1"/>
</dbReference>
<protein>
    <recommendedName>
        <fullName evidence="4">Methyltransferase</fullName>
        <ecNumber evidence="4">2.1.1.-</ecNumber>
    </recommendedName>
</protein>
<dbReference type="Proteomes" id="UP000542342">
    <property type="component" value="Unassembled WGS sequence"/>
</dbReference>
<dbReference type="PRINTS" id="PR00508">
    <property type="entry name" value="S21N4MTFRASE"/>
</dbReference>
<organism evidence="6 7">
    <name type="scientific">Thermogemmata fonticola</name>
    <dbReference type="NCBI Taxonomy" id="2755323"/>
    <lineage>
        <taxon>Bacteria</taxon>
        <taxon>Pseudomonadati</taxon>
        <taxon>Planctomycetota</taxon>
        <taxon>Planctomycetia</taxon>
        <taxon>Gemmatales</taxon>
        <taxon>Gemmataceae</taxon>
        <taxon>Thermogemmata</taxon>
    </lineage>
</organism>
<name>A0A7V9ACI5_9BACT</name>
<evidence type="ECO:0000256" key="1">
    <source>
        <dbReference type="ARBA" id="ARBA00006594"/>
    </source>
</evidence>
<dbReference type="InterPro" id="IPR001091">
    <property type="entry name" value="RM_Methyltransferase"/>
</dbReference>
<dbReference type="SUPFAM" id="SSF53335">
    <property type="entry name" value="S-adenosyl-L-methionine-dependent methyltransferases"/>
    <property type="match status" value="1"/>
</dbReference>
<keyword evidence="3 6" id="KW-0808">Transferase</keyword>
<dbReference type="InterPro" id="IPR002941">
    <property type="entry name" value="DNA_methylase_N4/N6"/>
</dbReference>
<evidence type="ECO:0000259" key="5">
    <source>
        <dbReference type="Pfam" id="PF01555"/>
    </source>
</evidence>
<dbReference type="PANTHER" id="PTHR13370">
    <property type="entry name" value="RNA METHYLASE-RELATED"/>
    <property type="match status" value="1"/>
</dbReference>
<evidence type="ECO:0000256" key="2">
    <source>
        <dbReference type="ARBA" id="ARBA00022603"/>
    </source>
</evidence>
<dbReference type="EC" id="2.1.1.-" evidence="4"/>
<dbReference type="InterPro" id="IPR002052">
    <property type="entry name" value="DNA_methylase_N6_adenine_CS"/>
</dbReference>
<dbReference type="PANTHER" id="PTHR13370:SF3">
    <property type="entry name" value="TRNA (GUANINE(10)-N2)-METHYLTRANSFERASE HOMOLOG"/>
    <property type="match status" value="1"/>
</dbReference>
<reference evidence="6 7" key="1">
    <citation type="submission" date="2020-07" db="EMBL/GenBank/DDBJ databases">
        <title>Thermogemmata thermophila gen. nov., sp. nov., a novel moderate thermophilic planctomycete from a Kamchatka hot spring.</title>
        <authorList>
            <person name="Elcheninov A.G."/>
            <person name="Podosokorskaya O.A."/>
            <person name="Kovaleva O.L."/>
            <person name="Novikov A."/>
            <person name="Bonch-Osmolovskaya E.A."/>
            <person name="Toshchakov S.V."/>
            <person name="Kublanov I.V."/>
        </authorList>
    </citation>
    <scope>NUCLEOTIDE SEQUENCE [LARGE SCALE GENOMIC DNA]</scope>
    <source>
        <strain evidence="6 7">2918</strain>
    </source>
</reference>
<comment type="caution">
    <text evidence="6">The sequence shown here is derived from an EMBL/GenBank/DDBJ whole genome shotgun (WGS) entry which is preliminary data.</text>
</comment>
<dbReference type="GO" id="GO:0032259">
    <property type="term" value="P:methylation"/>
    <property type="evidence" value="ECO:0007669"/>
    <property type="project" value="UniProtKB-KW"/>
</dbReference>
<dbReference type="PROSITE" id="PS00092">
    <property type="entry name" value="N6_MTASE"/>
    <property type="match status" value="1"/>
</dbReference>
<dbReference type="GO" id="GO:0003677">
    <property type="term" value="F:DNA binding"/>
    <property type="evidence" value="ECO:0007669"/>
    <property type="project" value="InterPro"/>
</dbReference>
<dbReference type="InterPro" id="IPR029063">
    <property type="entry name" value="SAM-dependent_MTases_sf"/>
</dbReference>
<dbReference type="EMBL" id="JACEFB010000011">
    <property type="protein sequence ID" value="MBA2227193.1"/>
    <property type="molecule type" value="Genomic_DNA"/>
</dbReference>
<evidence type="ECO:0000313" key="7">
    <source>
        <dbReference type="Proteomes" id="UP000542342"/>
    </source>
</evidence>
<sequence length="318" mass="35546">METIHSLALGFEHVRVGQSVLVYADCLEWLRRAPRDSIHAVVTDPPYGIKEYEPEQLAKRANGKGGVWRIPPTFDGHERAPLPRFTALDTNARQHLRHYFTEWTRLLLPVLRPGAHVFIATHAFIAPLLYEALVAGGLEFRGQIIRLVRTLRGGDRPKNAETEFPGVSSMPKGCYEPWGLFRKPLPAKMTVGECLRRFQTGGLRRTAQGKPFEDVIASERTPRHERQIAPHPSLKPQSFLRRICHASLPLGQGVILDPFAGSGSTIAAAEALGLTAIGIERNRDFYKMARDAIPRLQQLEVPLGDPEMIAHPDQPSLF</sequence>
<keyword evidence="7" id="KW-1185">Reference proteome</keyword>
<proteinExistence type="inferred from homology"/>
<evidence type="ECO:0000256" key="3">
    <source>
        <dbReference type="ARBA" id="ARBA00022679"/>
    </source>
</evidence>
<dbReference type="GO" id="GO:0009007">
    <property type="term" value="F:site-specific DNA-methyltransferase (adenine-specific) activity"/>
    <property type="evidence" value="ECO:0007669"/>
    <property type="project" value="TreeGrafter"/>
</dbReference>
<feature type="domain" description="DNA methylase N-4/N-6" evidence="5">
    <location>
        <begin position="38"/>
        <end position="289"/>
    </location>
</feature>
<dbReference type="GO" id="GO:0008170">
    <property type="term" value="F:N-methyltransferase activity"/>
    <property type="evidence" value="ECO:0007669"/>
    <property type="project" value="InterPro"/>
</dbReference>
<gene>
    <name evidence="6" type="ORF">H0921_13600</name>
</gene>
<accession>A0A7V9ACI5</accession>
<evidence type="ECO:0000256" key="4">
    <source>
        <dbReference type="RuleBase" id="RU362026"/>
    </source>
</evidence>